<keyword evidence="2" id="KW-0597">Phosphoprotein</keyword>
<dbReference type="InterPro" id="IPR013120">
    <property type="entry name" value="FAR_NAD-bd"/>
</dbReference>
<feature type="domain" description="Thioester reductase (TE)" evidence="3">
    <location>
        <begin position="48"/>
        <end position="205"/>
    </location>
</feature>
<evidence type="ECO:0000259" key="3">
    <source>
        <dbReference type="Pfam" id="PF07993"/>
    </source>
</evidence>
<protein>
    <submittedName>
        <fullName evidence="4">Thioester reductase domain-containing protein</fullName>
    </submittedName>
</protein>
<gene>
    <name evidence="4" type="ORF">H6H03_11225</name>
</gene>
<comment type="caution">
    <text evidence="4">The sequence shown here is derived from an EMBL/GenBank/DDBJ whole genome shotgun (WGS) entry which is preliminary data.</text>
</comment>
<dbReference type="SUPFAM" id="SSF51735">
    <property type="entry name" value="NAD(P)-binding Rossmann-fold domains"/>
    <property type="match status" value="1"/>
</dbReference>
<evidence type="ECO:0000256" key="2">
    <source>
        <dbReference type="ARBA" id="ARBA00022553"/>
    </source>
</evidence>
<dbReference type="Gene3D" id="3.40.50.720">
    <property type="entry name" value="NAD(P)-binding Rossmann-like Domain"/>
    <property type="match status" value="1"/>
</dbReference>
<dbReference type="InterPro" id="IPR036291">
    <property type="entry name" value="NAD(P)-bd_dom_sf"/>
</dbReference>
<dbReference type="RefSeq" id="WP_190955192.1">
    <property type="nucleotide sequence ID" value="NZ_JACJTU010000009.1"/>
</dbReference>
<keyword evidence="1" id="KW-0596">Phosphopantetheine</keyword>
<sequence length="342" mass="38644">MVNLQGLSSDEQESQVQHIVLEEAQRPFDLAQGLLLRTTLLQLSSEELYHSAAQVNFAKPYSVIKPSNVLGTQEVLRLACMGKVKPMHYISTIAVFGAISHFTGQKVVYENDDIESCKDYVALDLGYAQTKWVAENLVWVAKSRGIPVSIYRTGFLMGHSDTGIAHTKDAYVPRVIKGCIQLGSYPELIDQKEELIPVDYASRAIVHLSKKQESLGKAFHIVPPPDQNISIIELFEFICSYGYQLKKLPYTQWKDELIANFRHSQENVLHPLLPMMSEKVYQNSLTIMELYQNTVDYDYQNTLDGLADSAIVCPSMDVKLLEKYFSYFISSGFLNSPTSRQV</sequence>
<dbReference type="PANTHER" id="PTHR44845">
    <property type="entry name" value="CARRIER DOMAIN-CONTAINING PROTEIN"/>
    <property type="match status" value="1"/>
</dbReference>
<dbReference type="Pfam" id="PF07993">
    <property type="entry name" value="NAD_binding_4"/>
    <property type="match status" value="1"/>
</dbReference>
<dbReference type="NCBIfam" id="TIGR01746">
    <property type="entry name" value="Thioester-redct"/>
    <property type="match status" value="1"/>
</dbReference>
<dbReference type="PANTHER" id="PTHR44845:SF6">
    <property type="entry name" value="BETA-ALANINE-ACTIVATING ENZYME"/>
    <property type="match status" value="1"/>
</dbReference>
<accession>A0ABR8K6B8</accession>
<dbReference type="EMBL" id="JACJTU010000009">
    <property type="protein sequence ID" value="MBD2734478.1"/>
    <property type="molecule type" value="Genomic_DNA"/>
</dbReference>
<dbReference type="InterPro" id="IPR010080">
    <property type="entry name" value="Thioester_reductase-like_dom"/>
</dbReference>
<organism evidence="4 5">
    <name type="scientific">Nostoc paludosum FACHB-159</name>
    <dbReference type="NCBI Taxonomy" id="2692908"/>
    <lineage>
        <taxon>Bacteria</taxon>
        <taxon>Bacillati</taxon>
        <taxon>Cyanobacteriota</taxon>
        <taxon>Cyanophyceae</taxon>
        <taxon>Nostocales</taxon>
        <taxon>Nostocaceae</taxon>
        <taxon>Nostoc</taxon>
    </lineage>
</organism>
<evidence type="ECO:0000313" key="4">
    <source>
        <dbReference type="EMBL" id="MBD2734478.1"/>
    </source>
</evidence>
<keyword evidence="5" id="KW-1185">Reference proteome</keyword>
<proteinExistence type="predicted"/>
<evidence type="ECO:0000256" key="1">
    <source>
        <dbReference type="ARBA" id="ARBA00022450"/>
    </source>
</evidence>
<reference evidence="4 5" key="1">
    <citation type="journal article" date="2020" name="ISME J.">
        <title>Comparative genomics reveals insights into cyanobacterial evolution and habitat adaptation.</title>
        <authorList>
            <person name="Chen M.Y."/>
            <person name="Teng W.K."/>
            <person name="Zhao L."/>
            <person name="Hu C.X."/>
            <person name="Zhou Y.K."/>
            <person name="Han B.P."/>
            <person name="Song L.R."/>
            <person name="Shu W.S."/>
        </authorList>
    </citation>
    <scope>NUCLEOTIDE SEQUENCE [LARGE SCALE GENOMIC DNA]</scope>
    <source>
        <strain evidence="4 5">FACHB-159</strain>
    </source>
</reference>
<evidence type="ECO:0000313" key="5">
    <source>
        <dbReference type="Proteomes" id="UP000637383"/>
    </source>
</evidence>
<dbReference type="Proteomes" id="UP000637383">
    <property type="component" value="Unassembled WGS sequence"/>
</dbReference>
<name>A0ABR8K6B8_9NOSO</name>